<feature type="transmembrane region" description="Helical" evidence="1">
    <location>
        <begin position="12"/>
        <end position="34"/>
    </location>
</feature>
<keyword evidence="1" id="KW-0812">Transmembrane</keyword>
<organism evidence="2">
    <name type="scientific">Pseudoalteromonas sp. SD03</name>
    <dbReference type="NCBI Taxonomy" id="3231719"/>
    <lineage>
        <taxon>Bacteria</taxon>
        <taxon>Pseudomonadati</taxon>
        <taxon>Pseudomonadota</taxon>
        <taxon>Gammaproteobacteria</taxon>
        <taxon>Alteromonadales</taxon>
        <taxon>Pseudoalteromonadaceae</taxon>
        <taxon>Pseudoalteromonas</taxon>
    </lineage>
</organism>
<evidence type="ECO:0000313" key="2">
    <source>
        <dbReference type="EMBL" id="XDH86115.1"/>
    </source>
</evidence>
<gene>
    <name evidence="2" type="ORF">ABZP26_08365</name>
</gene>
<proteinExistence type="predicted"/>
<sequence>MLKQAHLKTLNKTLITIAAYFLLTGIGIGVYLYINNPDKYLSSNPDEAMPQLYVALTNKLKSNPSREFVADLNQAYVDQVITEPEYIRLTLKYNLNMATDLNLEFSPIKKQFHKAWLNHQNIKP</sequence>
<name>A0AB39AL81_9GAMM</name>
<protein>
    <submittedName>
        <fullName evidence="2">Uncharacterized protein</fullName>
    </submittedName>
</protein>
<evidence type="ECO:0000256" key="1">
    <source>
        <dbReference type="SAM" id="Phobius"/>
    </source>
</evidence>
<dbReference type="RefSeq" id="WP_368484767.1">
    <property type="nucleotide sequence ID" value="NZ_CP162514.1"/>
</dbReference>
<keyword evidence="1" id="KW-0472">Membrane</keyword>
<dbReference type="AlphaFoldDB" id="A0AB39AL81"/>
<keyword evidence="1" id="KW-1133">Transmembrane helix</keyword>
<dbReference type="EMBL" id="CP162514">
    <property type="protein sequence ID" value="XDH86115.1"/>
    <property type="molecule type" value="Genomic_DNA"/>
</dbReference>
<accession>A0AB39AL81</accession>
<reference evidence="2" key="1">
    <citation type="submission" date="2024-07" db="EMBL/GenBank/DDBJ databases">
        <authorList>
            <person name="Jiang Y."/>
            <person name="Qin Q."/>
        </authorList>
    </citation>
    <scope>NUCLEOTIDE SEQUENCE</scope>
    <source>
        <strain evidence="2">SD03</strain>
    </source>
</reference>